<evidence type="ECO:0000259" key="5">
    <source>
        <dbReference type="Pfam" id="PF03668"/>
    </source>
</evidence>
<keyword evidence="1 4" id="KW-0547">Nucleotide-binding</keyword>
<evidence type="ECO:0000313" key="8">
    <source>
        <dbReference type="Proteomes" id="UP000015455"/>
    </source>
</evidence>
<dbReference type="SUPFAM" id="SSF52540">
    <property type="entry name" value="P-loop containing nucleoside triphosphate hydrolases"/>
    <property type="match status" value="1"/>
</dbReference>
<dbReference type="Pfam" id="PF03668">
    <property type="entry name" value="RapZ-like_N"/>
    <property type="match status" value="1"/>
</dbReference>
<evidence type="ECO:0000256" key="1">
    <source>
        <dbReference type="ARBA" id="ARBA00022741"/>
    </source>
</evidence>
<gene>
    <name evidence="7" type="ORF">M622_00405</name>
</gene>
<comment type="caution">
    <text evidence="7">The sequence shown here is derived from an EMBL/GenBank/DDBJ whole genome shotgun (WGS) entry which is preliminary data.</text>
</comment>
<accession>S9ZIP4</accession>
<dbReference type="InterPro" id="IPR053930">
    <property type="entry name" value="RapZ-like_N"/>
</dbReference>
<dbReference type="eggNOG" id="COG1660">
    <property type="taxonomic scope" value="Bacteria"/>
</dbReference>
<feature type="domain" description="RapZ-like N-terminal" evidence="5">
    <location>
        <begin position="2"/>
        <end position="153"/>
    </location>
</feature>
<evidence type="ECO:0000256" key="2">
    <source>
        <dbReference type="ARBA" id="ARBA00022840"/>
    </source>
</evidence>
<dbReference type="InterPro" id="IPR027417">
    <property type="entry name" value="P-loop_NTPase"/>
</dbReference>
<dbReference type="GO" id="GO:0005525">
    <property type="term" value="F:GTP binding"/>
    <property type="evidence" value="ECO:0007669"/>
    <property type="project" value="UniProtKB-UniRule"/>
</dbReference>
<dbReference type="GO" id="GO:0005524">
    <property type="term" value="F:ATP binding"/>
    <property type="evidence" value="ECO:0007669"/>
    <property type="project" value="UniProtKB-UniRule"/>
</dbReference>
<feature type="binding site" evidence="4">
    <location>
        <begin position="58"/>
        <end position="61"/>
    </location>
    <ligand>
        <name>GTP</name>
        <dbReference type="ChEBI" id="CHEBI:37565"/>
    </ligand>
</feature>
<dbReference type="AlphaFoldDB" id="S9ZIP4"/>
<protein>
    <submittedName>
        <fullName evidence="7">GlmZ(SRNA)-inactivating NTPase</fullName>
    </submittedName>
</protein>
<keyword evidence="3 4" id="KW-0342">GTP-binding</keyword>
<name>S9ZIP4_9RHOO</name>
<dbReference type="PIRSF" id="PIRSF005052">
    <property type="entry name" value="P-loopkin"/>
    <property type="match status" value="1"/>
</dbReference>
<evidence type="ECO:0000259" key="6">
    <source>
        <dbReference type="Pfam" id="PF22740"/>
    </source>
</evidence>
<feature type="binding site" evidence="4">
    <location>
        <begin position="9"/>
        <end position="16"/>
    </location>
    <ligand>
        <name>ATP</name>
        <dbReference type="ChEBI" id="CHEBI:30616"/>
    </ligand>
</feature>
<evidence type="ECO:0000313" key="7">
    <source>
        <dbReference type="EMBL" id="EPZ17260.1"/>
    </source>
</evidence>
<evidence type="ECO:0000256" key="3">
    <source>
        <dbReference type="ARBA" id="ARBA00023134"/>
    </source>
</evidence>
<dbReference type="HAMAP" id="MF_00636">
    <property type="entry name" value="RapZ_like"/>
    <property type="match status" value="1"/>
</dbReference>
<proteinExistence type="inferred from homology"/>
<dbReference type="Pfam" id="PF22740">
    <property type="entry name" value="PapZ_C"/>
    <property type="match status" value="1"/>
</dbReference>
<organism evidence="7 8">
    <name type="scientific">Thauera terpenica 58Eu</name>
    <dbReference type="NCBI Taxonomy" id="1348657"/>
    <lineage>
        <taxon>Bacteria</taxon>
        <taxon>Pseudomonadati</taxon>
        <taxon>Pseudomonadota</taxon>
        <taxon>Betaproteobacteria</taxon>
        <taxon>Rhodocyclales</taxon>
        <taxon>Zoogloeaceae</taxon>
        <taxon>Thauera</taxon>
    </lineage>
</organism>
<dbReference type="PANTHER" id="PTHR30448">
    <property type="entry name" value="RNASE ADAPTER PROTEIN RAPZ"/>
    <property type="match status" value="1"/>
</dbReference>
<feature type="domain" description="RapZ C-terminal" evidence="6">
    <location>
        <begin position="162"/>
        <end position="278"/>
    </location>
</feature>
<dbReference type="EMBL" id="ATJV01000001">
    <property type="protein sequence ID" value="EPZ17260.1"/>
    <property type="molecule type" value="Genomic_DNA"/>
</dbReference>
<dbReference type="NCBIfam" id="NF003828">
    <property type="entry name" value="PRK05416.1"/>
    <property type="match status" value="1"/>
</dbReference>
<dbReference type="STRING" id="1348657.M622_00405"/>
<dbReference type="Proteomes" id="UP000015455">
    <property type="component" value="Unassembled WGS sequence"/>
</dbReference>
<keyword evidence="8" id="KW-1185">Reference proteome</keyword>
<dbReference type="InterPro" id="IPR053931">
    <property type="entry name" value="RapZ_C"/>
</dbReference>
<dbReference type="InterPro" id="IPR005337">
    <property type="entry name" value="RapZ-like"/>
</dbReference>
<sequence length="300" mass="33406">MMQIVLISGLSGSGKSIALNVLEDSGYYVVDNLPAALLPQLVTHLRGAGWMRVAVAVDMRSGASIAALPSQVNLLRDMARDLRVIFLDARDDALIARFSETRRRHPLASAGVSLEEAIQREREALAGIAELGHRIDTSDLHPNTLRTWVKDFIQVEASAGLTLMFQSFGFKYGIPLDADLVFDVRCLPNPYYDPRLRSLTGRDEPVIEFLRKTPEVTRMAEDIRKFIANWLPAYVRDNRSYLTVAIGCTGGQHRSVYLAEWLAGRFRDQVSVIVRHRSAARRAADREAALAHVAAPEQTQ</sequence>
<reference evidence="7 8" key="1">
    <citation type="submission" date="2013-06" db="EMBL/GenBank/DDBJ databases">
        <title>Draft genome sequence of Thauera terpenica.</title>
        <authorList>
            <person name="Liu B."/>
            <person name="Frostegard A.H."/>
            <person name="Shapleigh J.P."/>
        </authorList>
    </citation>
    <scope>NUCLEOTIDE SEQUENCE [LARGE SCALE GENOMIC DNA]</scope>
    <source>
        <strain evidence="7 8">58Eu</strain>
    </source>
</reference>
<dbReference type="PATRIC" id="fig|1348657.5.peg.79"/>
<keyword evidence="2 4" id="KW-0067">ATP-binding</keyword>
<dbReference type="PANTHER" id="PTHR30448:SF0">
    <property type="entry name" value="RNASE ADAPTER PROTEIN RAPZ"/>
    <property type="match status" value="1"/>
</dbReference>
<evidence type="ECO:0000256" key="4">
    <source>
        <dbReference type="HAMAP-Rule" id="MF_00636"/>
    </source>
</evidence>